<comment type="caution">
    <text evidence="1">The sequence shown here is derived from an EMBL/GenBank/DDBJ whole genome shotgun (WGS) entry which is preliminary data.</text>
</comment>
<evidence type="ECO:0008006" key="3">
    <source>
        <dbReference type="Google" id="ProtNLM"/>
    </source>
</evidence>
<sequence>MTPNTDGLFLDFEAASKCDLKLHGLARYLADETTRPYCFTFALPGMRSADLWEFGQPIPRQITDWITAGKPFRAHNAGFDYHMWNGPLQRYVQGLPRLDPRQVQCSAARARYNGLPGKLARAADALGLPLRKDTEGANAMLQI</sequence>
<accession>A0A7X5SBI8</accession>
<organism evidence="1 2">
    <name type="scientific">Xanthomonas perforans</name>
    <dbReference type="NCBI Taxonomy" id="442694"/>
    <lineage>
        <taxon>Bacteria</taxon>
        <taxon>Pseudomonadati</taxon>
        <taxon>Pseudomonadota</taxon>
        <taxon>Gammaproteobacteria</taxon>
        <taxon>Lysobacterales</taxon>
        <taxon>Lysobacteraceae</taxon>
        <taxon>Xanthomonas</taxon>
    </lineage>
</organism>
<dbReference type="InterPro" id="IPR012337">
    <property type="entry name" value="RNaseH-like_sf"/>
</dbReference>
<feature type="non-terminal residue" evidence="1">
    <location>
        <position position="143"/>
    </location>
</feature>
<dbReference type="AlphaFoldDB" id="A0A7X5SBI8"/>
<protein>
    <recommendedName>
        <fullName evidence="3">3'-5' exonuclease domain-containing protein</fullName>
    </recommendedName>
</protein>
<evidence type="ECO:0000313" key="1">
    <source>
        <dbReference type="EMBL" id="NEL79774.1"/>
    </source>
</evidence>
<dbReference type="SUPFAM" id="SSF53098">
    <property type="entry name" value="Ribonuclease H-like"/>
    <property type="match status" value="1"/>
</dbReference>
<dbReference type="InterPro" id="IPR036397">
    <property type="entry name" value="RNaseH_sf"/>
</dbReference>
<gene>
    <name evidence="1" type="ORF">G3W61_26485</name>
</gene>
<proteinExistence type="predicted"/>
<dbReference type="Gene3D" id="3.30.420.10">
    <property type="entry name" value="Ribonuclease H-like superfamily/Ribonuclease H"/>
    <property type="match status" value="1"/>
</dbReference>
<dbReference type="GO" id="GO:0003676">
    <property type="term" value="F:nucleic acid binding"/>
    <property type="evidence" value="ECO:0007669"/>
    <property type="project" value="InterPro"/>
</dbReference>
<name>A0A7X5SBI8_XANPE</name>
<evidence type="ECO:0000313" key="2">
    <source>
        <dbReference type="Proteomes" id="UP000471082"/>
    </source>
</evidence>
<dbReference type="EMBL" id="JAAGYU010000942">
    <property type="protein sequence ID" value="NEL79774.1"/>
    <property type="molecule type" value="Genomic_DNA"/>
</dbReference>
<reference evidence="1 2" key="1">
    <citation type="submission" date="2019-11" db="EMBL/GenBank/DDBJ databases">
        <title>Genome-resolved metagenomics to study the prevalence of co-infection and intraspecific heterogeneity among plant pathogen metapopulations.</title>
        <authorList>
            <person name="Newberry E."/>
            <person name="Bhandari R."/>
            <person name="Kemble J."/>
            <person name="Sikora E."/>
            <person name="Potnis N."/>
        </authorList>
    </citation>
    <scope>NUCLEOTIDE SEQUENCE [LARGE SCALE GENOMIC DNA]</scope>
    <source>
        <strain evidence="1">Xp_Tom_Tuscaloosa_18b</strain>
    </source>
</reference>
<dbReference type="Proteomes" id="UP000471082">
    <property type="component" value="Unassembled WGS sequence"/>
</dbReference>